<protein>
    <submittedName>
        <fullName evidence="2">Uncharacterized protein</fullName>
    </submittedName>
</protein>
<dbReference type="EMBL" id="RQTK01000146">
    <property type="protein sequence ID" value="RUS86234.1"/>
    <property type="molecule type" value="Genomic_DNA"/>
</dbReference>
<evidence type="ECO:0000256" key="1">
    <source>
        <dbReference type="SAM" id="MobiDB-lite"/>
    </source>
</evidence>
<accession>A0A3S1BL41</accession>
<evidence type="ECO:0000313" key="3">
    <source>
        <dbReference type="Proteomes" id="UP000271974"/>
    </source>
</evidence>
<name>A0A3S1BL41_ELYCH</name>
<organism evidence="2 3">
    <name type="scientific">Elysia chlorotica</name>
    <name type="common">Eastern emerald elysia</name>
    <name type="synonym">Sea slug</name>
    <dbReference type="NCBI Taxonomy" id="188477"/>
    <lineage>
        <taxon>Eukaryota</taxon>
        <taxon>Metazoa</taxon>
        <taxon>Spiralia</taxon>
        <taxon>Lophotrochozoa</taxon>
        <taxon>Mollusca</taxon>
        <taxon>Gastropoda</taxon>
        <taxon>Heterobranchia</taxon>
        <taxon>Euthyneura</taxon>
        <taxon>Panpulmonata</taxon>
        <taxon>Sacoglossa</taxon>
        <taxon>Placobranchoidea</taxon>
        <taxon>Plakobranchidae</taxon>
        <taxon>Elysia</taxon>
    </lineage>
</organism>
<dbReference type="AlphaFoldDB" id="A0A3S1BL41"/>
<dbReference type="Proteomes" id="UP000271974">
    <property type="component" value="Unassembled WGS sequence"/>
</dbReference>
<keyword evidence="3" id="KW-1185">Reference proteome</keyword>
<reference evidence="2 3" key="1">
    <citation type="submission" date="2019-01" db="EMBL/GenBank/DDBJ databases">
        <title>A draft genome assembly of the solar-powered sea slug Elysia chlorotica.</title>
        <authorList>
            <person name="Cai H."/>
            <person name="Li Q."/>
            <person name="Fang X."/>
            <person name="Li J."/>
            <person name="Curtis N.E."/>
            <person name="Altenburger A."/>
            <person name="Shibata T."/>
            <person name="Feng M."/>
            <person name="Maeda T."/>
            <person name="Schwartz J.A."/>
            <person name="Shigenobu S."/>
            <person name="Lundholm N."/>
            <person name="Nishiyama T."/>
            <person name="Yang H."/>
            <person name="Hasebe M."/>
            <person name="Li S."/>
            <person name="Pierce S.K."/>
            <person name="Wang J."/>
        </authorList>
    </citation>
    <scope>NUCLEOTIDE SEQUENCE [LARGE SCALE GENOMIC DNA]</scope>
    <source>
        <strain evidence="2">EC2010</strain>
        <tissue evidence="2">Whole organism of an adult</tissue>
    </source>
</reference>
<feature type="compositionally biased region" description="Polar residues" evidence="1">
    <location>
        <begin position="143"/>
        <end position="158"/>
    </location>
</feature>
<comment type="caution">
    <text evidence="2">The sequence shown here is derived from an EMBL/GenBank/DDBJ whole genome shotgun (WGS) entry which is preliminary data.</text>
</comment>
<sequence>MSYKVDGGSNVTILILRFSPRKIVPKNPDTLMNAVDFNGTKTSEIIVSATDCVGAVSREVELSTPIMASLRDPIDAPSAVGGESTALIADTTPTARACIGYAPLALSPLPGRAGGQVGNTTNRGKWEPGSPCTLCAMNSHNTLASSGLSTTPSPTQSGRDARAEAGRPKHHAHLHRGPLFRTVADAIVGGAIQDRTNQNGSRNMELYGDGAQADVTTVESPAPREVQLQRPLKPAKDPAKAAKIWMPHSNPIRHINTSTK</sequence>
<proteinExistence type="predicted"/>
<dbReference type="OrthoDB" id="6216341at2759"/>
<gene>
    <name evidence="2" type="ORF">EGW08_006029</name>
</gene>
<feature type="region of interest" description="Disordered" evidence="1">
    <location>
        <begin position="143"/>
        <end position="173"/>
    </location>
</feature>
<evidence type="ECO:0000313" key="2">
    <source>
        <dbReference type="EMBL" id="RUS86234.1"/>
    </source>
</evidence>